<gene>
    <name evidence="4" type="ORF">SAMN05216298_0703</name>
</gene>
<evidence type="ECO:0000313" key="5">
    <source>
        <dbReference type="Proteomes" id="UP000198662"/>
    </source>
</evidence>
<accession>A0A1G9D6D0</accession>
<dbReference type="GO" id="GO:0000976">
    <property type="term" value="F:transcription cis-regulatory region binding"/>
    <property type="evidence" value="ECO:0007669"/>
    <property type="project" value="TreeGrafter"/>
</dbReference>
<keyword evidence="5" id="KW-1185">Reference proteome</keyword>
<feature type="domain" description="HTH tetR-type" evidence="3">
    <location>
        <begin position="5"/>
        <end position="65"/>
    </location>
</feature>
<dbReference type="Pfam" id="PF00440">
    <property type="entry name" value="TetR_N"/>
    <property type="match status" value="1"/>
</dbReference>
<feature type="DNA-binding region" description="H-T-H motif" evidence="2">
    <location>
        <begin position="28"/>
        <end position="47"/>
    </location>
</feature>
<evidence type="ECO:0000256" key="2">
    <source>
        <dbReference type="PROSITE-ProRule" id="PRU00335"/>
    </source>
</evidence>
<dbReference type="InterPro" id="IPR036271">
    <property type="entry name" value="Tet_transcr_reg_TetR-rel_C_sf"/>
</dbReference>
<dbReference type="PROSITE" id="PS50977">
    <property type="entry name" value="HTH_TETR_2"/>
    <property type="match status" value="1"/>
</dbReference>
<sequence>MIDDTAARAQLIDAADRLFYARGVQAVGMDAVRAEAGVSLKRIYALFPSKDDLVVAVLRQRREVWNAGIAASAEAAGTAREKLLAVFDFLDAWFREPDFRGCAFINVYGELSGGSAEVRRTVREQKEAFGAYVAGLVRDAGAPESLGPQIAILAEGAQTTAAIAGGPEAAAQAKAAAAVLLDAALANTP</sequence>
<dbReference type="EMBL" id="FNGF01000001">
    <property type="protein sequence ID" value="SDK59447.1"/>
    <property type="molecule type" value="Genomic_DNA"/>
</dbReference>
<dbReference type="GO" id="GO:0003700">
    <property type="term" value="F:DNA-binding transcription factor activity"/>
    <property type="evidence" value="ECO:0007669"/>
    <property type="project" value="TreeGrafter"/>
</dbReference>
<dbReference type="OrthoDB" id="4214267at2"/>
<dbReference type="InterPro" id="IPR001647">
    <property type="entry name" value="HTH_TetR"/>
</dbReference>
<name>A0A1G9D6D0_9ACTN</name>
<dbReference type="Proteomes" id="UP000198662">
    <property type="component" value="Unassembled WGS sequence"/>
</dbReference>
<keyword evidence="1 2" id="KW-0238">DNA-binding</keyword>
<dbReference type="InterPro" id="IPR009057">
    <property type="entry name" value="Homeodomain-like_sf"/>
</dbReference>
<dbReference type="PRINTS" id="PR00455">
    <property type="entry name" value="HTHTETR"/>
</dbReference>
<dbReference type="InterPro" id="IPR050109">
    <property type="entry name" value="HTH-type_TetR-like_transc_reg"/>
</dbReference>
<dbReference type="SUPFAM" id="SSF46689">
    <property type="entry name" value="Homeodomain-like"/>
    <property type="match status" value="1"/>
</dbReference>
<evidence type="ECO:0000259" key="3">
    <source>
        <dbReference type="PROSITE" id="PS50977"/>
    </source>
</evidence>
<dbReference type="PANTHER" id="PTHR30055:SF200">
    <property type="entry name" value="HTH-TYPE TRANSCRIPTIONAL REPRESSOR BDCR"/>
    <property type="match status" value="1"/>
</dbReference>
<reference evidence="5" key="1">
    <citation type="submission" date="2016-10" db="EMBL/GenBank/DDBJ databases">
        <authorList>
            <person name="Varghese N."/>
            <person name="Submissions S."/>
        </authorList>
    </citation>
    <scope>NUCLEOTIDE SEQUENCE [LARGE SCALE GENOMIC DNA]</scope>
    <source>
        <strain evidence="5">CGMCC 4.3147</strain>
    </source>
</reference>
<proteinExistence type="predicted"/>
<protein>
    <submittedName>
        <fullName evidence="4">Transcriptional regulator, TetR family</fullName>
    </submittedName>
</protein>
<organism evidence="4 5">
    <name type="scientific">Glycomyces sambucus</name>
    <dbReference type="NCBI Taxonomy" id="380244"/>
    <lineage>
        <taxon>Bacteria</taxon>
        <taxon>Bacillati</taxon>
        <taxon>Actinomycetota</taxon>
        <taxon>Actinomycetes</taxon>
        <taxon>Glycomycetales</taxon>
        <taxon>Glycomycetaceae</taxon>
        <taxon>Glycomyces</taxon>
    </lineage>
</organism>
<evidence type="ECO:0000313" key="4">
    <source>
        <dbReference type="EMBL" id="SDK59447.1"/>
    </source>
</evidence>
<dbReference type="PANTHER" id="PTHR30055">
    <property type="entry name" value="HTH-TYPE TRANSCRIPTIONAL REGULATOR RUTR"/>
    <property type="match status" value="1"/>
</dbReference>
<evidence type="ECO:0000256" key="1">
    <source>
        <dbReference type="ARBA" id="ARBA00023125"/>
    </source>
</evidence>
<dbReference type="RefSeq" id="WP_091042808.1">
    <property type="nucleotide sequence ID" value="NZ_FNGF01000001.1"/>
</dbReference>
<dbReference type="Gene3D" id="1.10.357.10">
    <property type="entry name" value="Tetracycline Repressor, domain 2"/>
    <property type="match status" value="1"/>
</dbReference>
<dbReference type="SUPFAM" id="SSF48498">
    <property type="entry name" value="Tetracyclin repressor-like, C-terminal domain"/>
    <property type="match status" value="1"/>
</dbReference>
<dbReference type="STRING" id="380244.SAMN05216298_0703"/>
<dbReference type="AlphaFoldDB" id="A0A1G9D6D0"/>